<feature type="region of interest" description="Disordered" evidence="11">
    <location>
        <begin position="903"/>
        <end position="927"/>
    </location>
</feature>
<feature type="compositionally biased region" description="Acidic residues" evidence="11">
    <location>
        <begin position="907"/>
        <end position="919"/>
    </location>
</feature>
<evidence type="ECO:0000256" key="5">
    <source>
        <dbReference type="ARBA" id="ARBA00022833"/>
    </source>
</evidence>
<feature type="compositionally biased region" description="Basic and acidic residues" evidence="11">
    <location>
        <begin position="419"/>
        <end position="440"/>
    </location>
</feature>
<evidence type="ECO:0000256" key="11">
    <source>
        <dbReference type="SAM" id="MobiDB-lite"/>
    </source>
</evidence>
<dbReference type="PROSITE" id="PS50157">
    <property type="entry name" value="ZINC_FINGER_C2H2_2"/>
    <property type="match status" value="10"/>
</dbReference>
<dbReference type="PROSITE" id="PS00028">
    <property type="entry name" value="ZINC_FINGER_C2H2_1"/>
    <property type="match status" value="8"/>
</dbReference>
<dbReference type="Gene3D" id="3.30.160.60">
    <property type="entry name" value="Classic Zinc Finger"/>
    <property type="match status" value="8"/>
</dbReference>
<dbReference type="SUPFAM" id="SSF57667">
    <property type="entry name" value="beta-beta-alpha zinc fingers"/>
    <property type="match status" value="5"/>
</dbReference>
<feature type="region of interest" description="Disordered" evidence="11">
    <location>
        <begin position="315"/>
        <end position="463"/>
    </location>
</feature>
<dbReference type="InterPro" id="IPR050331">
    <property type="entry name" value="Zinc_finger"/>
</dbReference>
<dbReference type="AlphaFoldDB" id="A0A3Q2NQJ5"/>
<dbReference type="Pfam" id="PF13912">
    <property type="entry name" value="zf-C2H2_6"/>
    <property type="match status" value="1"/>
</dbReference>
<dbReference type="Ensembl" id="ENSFHET00000014072.1">
    <property type="protein sequence ID" value="ENSFHEP00000001327.1"/>
    <property type="gene ID" value="ENSFHEG00000002122.1"/>
</dbReference>
<dbReference type="GO" id="GO:0045892">
    <property type="term" value="P:negative regulation of DNA-templated transcription"/>
    <property type="evidence" value="ECO:0007669"/>
    <property type="project" value="UniProtKB-ARBA"/>
</dbReference>
<dbReference type="GeneTree" id="ENSGT00940000157208"/>
<dbReference type="GO" id="GO:0005634">
    <property type="term" value="C:nucleus"/>
    <property type="evidence" value="ECO:0007669"/>
    <property type="project" value="UniProtKB-SubCell"/>
</dbReference>
<dbReference type="FunFam" id="3.30.160.60:FF:000929">
    <property type="entry name" value="Uncharacterized protein, isoform B"/>
    <property type="match status" value="1"/>
</dbReference>
<dbReference type="FunFam" id="3.30.160.60:FF:000126">
    <property type="entry name" value="Mds1 and evi1 complex locus protein"/>
    <property type="match status" value="1"/>
</dbReference>
<dbReference type="InterPro" id="IPR036236">
    <property type="entry name" value="Znf_C2H2_sf"/>
</dbReference>
<evidence type="ECO:0000256" key="3">
    <source>
        <dbReference type="ARBA" id="ARBA00022737"/>
    </source>
</evidence>
<dbReference type="FunFam" id="3.30.160.60:FF:000192">
    <property type="entry name" value="Mds1 and evi1 complex locus protein"/>
    <property type="match status" value="1"/>
</dbReference>
<proteinExistence type="predicted"/>
<dbReference type="Pfam" id="PF00096">
    <property type="entry name" value="zf-C2H2"/>
    <property type="match status" value="9"/>
</dbReference>
<feature type="domain" description="C2H2-type" evidence="12">
    <location>
        <begin position="739"/>
        <end position="766"/>
    </location>
</feature>
<evidence type="ECO:0000256" key="2">
    <source>
        <dbReference type="ARBA" id="ARBA00022723"/>
    </source>
</evidence>
<dbReference type="PANTHER" id="PTHR16515:SF57">
    <property type="entry name" value="ZINC FINGER PROTEIN 154-LIKE"/>
    <property type="match status" value="1"/>
</dbReference>
<feature type="domain" description="C2H2-type" evidence="12">
    <location>
        <begin position="125"/>
        <end position="153"/>
    </location>
</feature>
<keyword evidence="9" id="KW-0539">Nucleus</keyword>
<evidence type="ECO:0000259" key="12">
    <source>
        <dbReference type="PROSITE" id="PS50157"/>
    </source>
</evidence>
<evidence type="ECO:0000256" key="7">
    <source>
        <dbReference type="ARBA" id="ARBA00023125"/>
    </source>
</evidence>
<dbReference type="GO" id="GO:0003677">
    <property type="term" value="F:DNA binding"/>
    <property type="evidence" value="ECO:0007669"/>
    <property type="project" value="UniProtKB-KW"/>
</dbReference>
<evidence type="ECO:0000256" key="1">
    <source>
        <dbReference type="ARBA" id="ARBA00004123"/>
    </source>
</evidence>
<dbReference type="SMART" id="SM00355">
    <property type="entry name" value="ZnF_C2H2"/>
    <property type="match status" value="10"/>
</dbReference>
<evidence type="ECO:0000256" key="8">
    <source>
        <dbReference type="ARBA" id="ARBA00023163"/>
    </source>
</evidence>
<evidence type="ECO:0000256" key="10">
    <source>
        <dbReference type="PROSITE-ProRule" id="PRU00042"/>
    </source>
</evidence>
<evidence type="ECO:0000313" key="14">
    <source>
        <dbReference type="Proteomes" id="UP000265000"/>
    </source>
</evidence>
<dbReference type="PANTHER" id="PTHR16515">
    <property type="entry name" value="PR DOMAIN ZINC FINGER PROTEIN"/>
    <property type="match status" value="1"/>
</dbReference>
<protein>
    <submittedName>
        <fullName evidence="13">MDS1 and EVI1 complex locus</fullName>
    </submittedName>
</protein>
<dbReference type="InterPro" id="IPR013087">
    <property type="entry name" value="Znf_C2H2_type"/>
</dbReference>
<feature type="domain" description="C2H2-type" evidence="12">
    <location>
        <begin position="154"/>
        <end position="181"/>
    </location>
</feature>
<dbReference type="GO" id="GO:0008270">
    <property type="term" value="F:zinc ion binding"/>
    <property type="evidence" value="ECO:0007669"/>
    <property type="project" value="UniProtKB-KW"/>
</dbReference>
<feature type="compositionally biased region" description="Polar residues" evidence="11">
    <location>
        <begin position="400"/>
        <end position="413"/>
    </location>
</feature>
<keyword evidence="3" id="KW-0677">Repeat</keyword>
<accession>A0A3Q2NQJ5</accession>
<dbReference type="FunFam" id="3.30.160.60:FF:000150">
    <property type="entry name" value="Mds1 and evi1 complex locus protein"/>
    <property type="match status" value="1"/>
</dbReference>
<keyword evidence="5" id="KW-0862">Zinc</keyword>
<keyword evidence="4 10" id="KW-0863">Zinc-finger</keyword>
<comment type="subcellular location">
    <subcellularLocation>
        <location evidence="1">Nucleus</location>
    </subcellularLocation>
</comment>
<sequence>MKAEEYFCDAMAPDIHEERQYRCEDCDQHFESRSQLLDHQKEPCGMPPSAFLNPEPEDLRPLHMSHGLHECKECDQVFPDVQSLENHSQSHSEEREYKCDQCPKAFNWKSNLIRHQMSHDSGKHYECENCSKVFTDPSNLQRHIRSQHVGARAHACSDCGKTFATSSGLKQHKHIHSSVKPFMCEVCHKSYTQFSNLCRHKRMHADCRTQIKCKDCGQMFSTTSSLNKHRRFCEGKNHFTAGGLFAQGLPLPGTPGLDKSALTLGHSSTGLTDYFGASRHHGGLTFPAAPAFPFSFPGLFPSGLYHRPPLIPATSSPVRQAAHAPVAGPGAELSKSPLLPPSPGAFESQELLKALRKNGSSPGNDRQDSELHNQGSSGSAKQPNKQSDQSESSDVDDLSTPSGSDLDSTTGSELESDMDSERERGAARENGKGSRRKPSERGPQSPGLMGSSTAKDFPGQSLIQSSLDEHTAVTGAVNDSIKAIASIAEKYFGSAGLAGLQDKKVGSLPYPSMFPLPFFPAFSPPVYPLPDRDLRPTGVKGEPQSPGDDCKKAQSKSSESPFDLTTKRKEGKLSLFVPPKAEVSGVTGQDQPLDLSLGSRGRGRVPSQEEPKKSKSYEEEKRAAEVPKADTSLQHARPTPIFMDPIYRVEKRRMSDPFETLKDKYMRPAPGFLFHPQFRLPDQRTWMTAIENMAEKLETFGSLKPESGELLRSVPSMFDFRAPPSTLPETLLRKGKERYTCRYCGKIFPRSANLTRHLRTHTGEQPYRCKYCDRSFSISSNLQRHIRNIHNKEKPFKCHLCDRCFGQQTNLDRHLKKHENGHLSGTAMSSPQSELDSGSAILDDKEDSYFNEIRNFISSTSQNQTSPDPSDEGYAPLSVYTHEEEQSSFSALEHIHRLSDLRKMEESELSDGDGDEDDGSFGSPSLAEAVKQPLFRKSKSQAYAMMLSLAEKDSLHTAPHTPATMWHSLARAAAESSAIQSLSHV</sequence>
<organism evidence="13 14">
    <name type="scientific">Fundulus heteroclitus</name>
    <name type="common">Killifish</name>
    <name type="synonym">Mummichog</name>
    <dbReference type="NCBI Taxonomy" id="8078"/>
    <lineage>
        <taxon>Eukaryota</taxon>
        <taxon>Metazoa</taxon>
        <taxon>Chordata</taxon>
        <taxon>Craniata</taxon>
        <taxon>Vertebrata</taxon>
        <taxon>Euteleostomi</taxon>
        <taxon>Actinopterygii</taxon>
        <taxon>Neopterygii</taxon>
        <taxon>Teleostei</taxon>
        <taxon>Neoteleostei</taxon>
        <taxon>Acanthomorphata</taxon>
        <taxon>Ovalentaria</taxon>
        <taxon>Atherinomorphae</taxon>
        <taxon>Cyprinodontiformes</taxon>
        <taxon>Fundulidae</taxon>
        <taxon>Fundulus</taxon>
    </lineage>
</organism>
<keyword evidence="2" id="KW-0479">Metal-binding</keyword>
<feature type="domain" description="C2H2-type" evidence="12">
    <location>
        <begin position="182"/>
        <end position="209"/>
    </location>
</feature>
<evidence type="ECO:0000313" key="13">
    <source>
        <dbReference type="Ensembl" id="ENSFHEP00000001327.1"/>
    </source>
</evidence>
<feature type="compositionally biased region" description="Basic and acidic residues" evidence="11">
    <location>
        <begin position="607"/>
        <end position="628"/>
    </location>
</feature>
<keyword evidence="6" id="KW-0805">Transcription regulation</keyword>
<feature type="domain" description="C2H2-type" evidence="12">
    <location>
        <begin position="796"/>
        <end position="818"/>
    </location>
</feature>
<evidence type="ECO:0000256" key="6">
    <source>
        <dbReference type="ARBA" id="ARBA00023015"/>
    </source>
</evidence>
<feature type="region of interest" description="Disordered" evidence="11">
    <location>
        <begin position="525"/>
        <end position="565"/>
    </location>
</feature>
<dbReference type="FunFam" id="3.30.160.60:FF:000159">
    <property type="entry name" value="Mds1 and evi1 complex locus protein"/>
    <property type="match status" value="1"/>
</dbReference>
<feature type="domain" description="C2H2-type" evidence="12">
    <location>
        <begin position="767"/>
        <end position="795"/>
    </location>
</feature>
<feature type="compositionally biased region" description="Polar residues" evidence="11">
    <location>
        <begin position="372"/>
        <end position="386"/>
    </location>
</feature>
<name>A0A3Q2NQJ5_FUNHE</name>
<feature type="domain" description="C2H2-type" evidence="12">
    <location>
        <begin position="97"/>
        <end position="124"/>
    </location>
</feature>
<dbReference type="FunFam" id="3.30.160.60:FF:001912">
    <property type="entry name" value="Hamlet, isoform B"/>
    <property type="match status" value="1"/>
</dbReference>
<feature type="domain" description="C2H2-type" evidence="12">
    <location>
        <begin position="211"/>
        <end position="238"/>
    </location>
</feature>
<feature type="domain" description="C2H2-type" evidence="12">
    <location>
        <begin position="69"/>
        <end position="96"/>
    </location>
</feature>
<feature type="region of interest" description="Disordered" evidence="11">
    <location>
        <begin position="582"/>
        <end position="631"/>
    </location>
</feature>
<keyword evidence="8" id="KW-0804">Transcription</keyword>
<dbReference type="FunFam" id="3.30.160.60:FF:000112">
    <property type="entry name" value="Mds1 and evi1 complex locus protein"/>
    <property type="match status" value="1"/>
</dbReference>
<dbReference type="Proteomes" id="UP000265000">
    <property type="component" value="Unplaced"/>
</dbReference>
<evidence type="ECO:0000256" key="9">
    <source>
        <dbReference type="ARBA" id="ARBA00023242"/>
    </source>
</evidence>
<keyword evidence="7" id="KW-0238">DNA-binding</keyword>
<evidence type="ECO:0000256" key="4">
    <source>
        <dbReference type="ARBA" id="ARBA00022771"/>
    </source>
</evidence>
<feature type="domain" description="C2H2-type" evidence="12">
    <location>
        <begin position="21"/>
        <end position="48"/>
    </location>
</feature>
<reference evidence="13" key="2">
    <citation type="submission" date="2025-09" db="UniProtKB">
        <authorList>
            <consortium name="Ensembl"/>
        </authorList>
    </citation>
    <scope>IDENTIFICATION</scope>
</reference>
<keyword evidence="14" id="KW-1185">Reference proteome</keyword>
<reference evidence="13" key="1">
    <citation type="submission" date="2025-08" db="UniProtKB">
        <authorList>
            <consortium name="Ensembl"/>
        </authorList>
    </citation>
    <scope>IDENTIFICATION</scope>
</reference>